<evidence type="ECO:0000256" key="2">
    <source>
        <dbReference type="ARBA" id="ARBA00022695"/>
    </source>
</evidence>
<evidence type="ECO:0000256" key="7">
    <source>
        <dbReference type="SAM" id="Coils"/>
    </source>
</evidence>
<accession>A0A388JVV3</accession>
<dbReference type="CDD" id="cd09274">
    <property type="entry name" value="RNase_HI_RT_Ty3"/>
    <property type="match status" value="1"/>
</dbReference>
<proteinExistence type="predicted"/>
<feature type="coiled-coil region" evidence="7">
    <location>
        <begin position="119"/>
        <end position="156"/>
    </location>
</feature>
<comment type="caution">
    <text evidence="11">The sequence shown here is derived from an EMBL/GenBank/DDBJ whole genome shotgun (WGS) entry which is preliminary data.</text>
</comment>
<evidence type="ECO:0000313" key="11">
    <source>
        <dbReference type="EMBL" id="GBG61908.1"/>
    </source>
</evidence>
<keyword evidence="5" id="KW-0378">Hydrolase</keyword>
<dbReference type="Pfam" id="PF17921">
    <property type="entry name" value="Integrase_H2C2"/>
    <property type="match status" value="1"/>
</dbReference>
<dbReference type="Gramene" id="GBG61908">
    <property type="protein sequence ID" value="GBG61908"/>
    <property type="gene ID" value="CBR_g26072"/>
</dbReference>
<dbReference type="PANTHER" id="PTHR37984">
    <property type="entry name" value="PROTEIN CBG26694"/>
    <property type="match status" value="1"/>
</dbReference>
<reference evidence="11 12" key="1">
    <citation type="journal article" date="2018" name="Cell">
        <title>The Chara Genome: Secondary Complexity and Implications for Plant Terrestrialization.</title>
        <authorList>
            <person name="Nishiyama T."/>
            <person name="Sakayama H."/>
            <person name="Vries J.D."/>
            <person name="Buschmann H."/>
            <person name="Saint-Marcoux D."/>
            <person name="Ullrich K.K."/>
            <person name="Haas F.B."/>
            <person name="Vanderstraeten L."/>
            <person name="Becker D."/>
            <person name="Lang D."/>
            <person name="Vosolsobe S."/>
            <person name="Rombauts S."/>
            <person name="Wilhelmsson P.K.I."/>
            <person name="Janitza P."/>
            <person name="Kern R."/>
            <person name="Heyl A."/>
            <person name="Rumpler F."/>
            <person name="Villalobos L.I.A.C."/>
            <person name="Clay J.M."/>
            <person name="Skokan R."/>
            <person name="Toyoda A."/>
            <person name="Suzuki Y."/>
            <person name="Kagoshima H."/>
            <person name="Schijlen E."/>
            <person name="Tajeshwar N."/>
            <person name="Catarino B."/>
            <person name="Hetherington A.J."/>
            <person name="Saltykova A."/>
            <person name="Bonnot C."/>
            <person name="Breuninger H."/>
            <person name="Symeonidi A."/>
            <person name="Radhakrishnan G.V."/>
            <person name="Van Nieuwerburgh F."/>
            <person name="Deforce D."/>
            <person name="Chang C."/>
            <person name="Karol K.G."/>
            <person name="Hedrich R."/>
            <person name="Ulvskov P."/>
            <person name="Glockner G."/>
            <person name="Delwiche C.F."/>
            <person name="Petrasek J."/>
            <person name="Van de Peer Y."/>
            <person name="Friml J."/>
            <person name="Beilby M."/>
            <person name="Dolan L."/>
            <person name="Kohara Y."/>
            <person name="Sugano S."/>
            <person name="Fujiyama A."/>
            <person name="Delaux P.-M."/>
            <person name="Quint M."/>
            <person name="TheiBen G."/>
            <person name="Hagemann M."/>
            <person name="Harholt J."/>
            <person name="Dunand C."/>
            <person name="Zachgo S."/>
            <person name="Langdale J."/>
            <person name="Maumus F."/>
            <person name="Straeten D.V.D."/>
            <person name="Gould S.B."/>
            <person name="Rensing S.A."/>
        </authorList>
    </citation>
    <scope>NUCLEOTIDE SEQUENCE [LARGE SCALE GENOMIC DNA]</scope>
    <source>
        <strain evidence="11 12">S276</strain>
    </source>
</reference>
<dbReference type="GO" id="GO:0003964">
    <property type="term" value="F:RNA-directed DNA polymerase activity"/>
    <property type="evidence" value="ECO:0007669"/>
    <property type="project" value="UniProtKB-KW"/>
</dbReference>
<keyword evidence="3" id="KW-0540">Nuclease</keyword>
<keyword evidence="1" id="KW-0808">Transferase</keyword>
<organism evidence="11 12">
    <name type="scientific">Chara braunii</name>
    <name type="common">Braun's stonewort</name>
    <dbReference type="NCBI Taxonomy" id="69332"/>
    <lineage>
        <taxon>Eukaryota</taxon>
        <taxon>Viridiplantae</taxon>
        <taxon>Streptophyta</taxon>
        <taxon>Charophyceae</taxon>
        <taxon>Charales</taxon>
        <taxon>Characeae</taxon>
        <taxon>Chara</taxon>
    </lineage>
</organism>
<dbReference type="FunFam" id="1.10.340.70:FF:000001">
    <property type="entry name" value="Retrovirus-related Pol polyprotein from transposon gypsy-like Protein"/>
    <property type="match status" value="1"/>
</dbReference>
<gene>
    <name evidence="11" type="ORF">CBR_g26072</name>
</gene>
<evidence type="ECO:0000313" key="12">
    <source>
        <dbReference type="Proteomes" id="UP000265515"/>
    </source>
</evidence>
<keyword evidence="7" id="KW-0175">Coiled coil</keyword>
<dbReference type="EMBL" id="BFEA01000024">
    <property type="protein sequence ID" value="GBG61908.1"/>
    <property type="molecule type" value="Genomic_DNA"/>
</dbReference>
<feature type="region of interest" description="Disordered" evidence="8">
    <location>
        <begin position="578"/>
        <end position="616"/>
    </location>
</feature>
<evidence type="ECO:0000256" key="8">
    <source>
        <dbReference type="SAM" id="MobiDB-lite"/>
    </source>
</evidence>
<dbReference type="SUPFAM" id="SSF56672">
    <property type="entry name" value="DNA/RNA polymerases"/>
    <property type="match status" value="1"/>
</dbReference>
<evidence type="ECO:0000259" key="10">
    <source>
        <dbReference type="Pfam" id="PF17921"/>
    </source>
</evidence>
<evidence type="ECO:0000256" key="5">
    <source>
        <dbReference type="ARBA" id="ARBA00022801"/>
    </source>
</evidence>
<dbReference type="GO" id="GO:0004519">
    <property type="term" value="F:endonuclease activity"/>
    <property type="evidence" value="ECO:0007669"/>
    <property type="project" value="UniProtKB-KW"/>
</dbReference>
<feature type="domain" description="Reverse transcriptase RNase H-like" evidence="9">
    <location>
        <begin position="316"/>
        <end position="378"/>
    </location>
</feature>
<keyword evidence="4" id="KW-0255">Endonuclease</keyword>
<evidence type="ECO:0000256" key="3">
    <source>
        <dbReference type="ARBA" id="ARBA00022722"/>
    </source>
</evidence>
<evidence type="ECO:0000256" key="4">
    <source>
        <dbReference type="ARBA" id="ARBA00022759"/>
    </source>
</evidence>
<dbReference type="InterPro" id="IPR050951">
    <property type="entry name" value="Retrovirus_Pol_polyprotein"/>
</dbReference>
<dbReference type="InterPro" id="IPR041588">
    <property type="entry name" value="Integrase_H2C2"/>
</dbReference>
<evidence type="ECO:0008006" key="13">
    <source>
        <dbReference type="Google" id="ProtNLM"/>
    </source>
</evidence>
<dbReference type="Pfam" id="PF17917">
    <property type="entry name" value="RT_RNaseH"/>
    <property type="match status" value="1"/>
</dbReference>
<dbReference type="Proteomes" id="UP000265515">
    <property type="component" value="Unassembled WGS sequence"/>
</dbReference>
<sequence>MTGLPGQLANETIAAYKQRCLAQIEAEEQRLLAVEAARVQAEEAAAAEKLRLQADADADSQARRKEAQDLLQRHEATSTDSLKFWHFEPNGDEATPEEKHKEFLYKLMTGLLYACNYQRSELERQYQDLTQQHQELAQLRRMVQSHEDATRALNARLLDLEQVVPGPTVGASSSAPSSRQLEDRVDHVVAMLGDISTFAAPTTTISSQLHTLKTEVQQLQTTNGDGNPKMYKMPTFNLERFDDYTQQDLVLWWEAFTMQLRILPVAKHAYIGALFLNSKGGCQTWLSHLATSHGVDVPDLKDVITWEELTRLASHQLADDARKKELLALVMALKRWRHFLLGRRRFTWITDNNPLTYYKTQDTVSSTIGRWMYFIDQFDFTPKHVPGLSNRAADALSRRPDLCAMTHHAFAFDEELQRHFIRAYQSDPDFGTLYAQLSSDHPPASHYRIVDGYLLLHSRGKDLLCVPGDRRLRTRLLSEYHDSRLASHFKVNRTIARLRQRFRWPNLITDVTRYCDSCEVCRRSKPRNRNPYGELHPMPIPREPGLSIAMDVTGPFPHDRLGHDGILTVVDRLRVRHNSETKFGSTPSDRRADGAGTSDRSNDASYAHPSGPERLG</sequence>
<dbReference type="AlphaFoldDB" id="A0A388JVV3"/>
<evidence type="ECO:0000256" key="1">
    <source>
        <dbReference type="ARBA" id="ARBA00022679"/>
    </source>
</evidence>
<dbReference type="GO" id="GO:0016787">
    <property type="term" value="F:hydrolase activity"/>
    <property type="evidence" value="ECO:0007669"/>
    <property type="project" value="UniProtKB-KW"/>
</dbReference>
<dbReference type="InterPro" id="IPR043502">
    <property type="entry name" value="DNA/RNA_pol_sf"/>
</dbReference>
<protein>
    <recommendedName>
        <fullName evidence="13">Integrase zinc-binding domain-containing protein</fullName>
    </recommendedName>
</protein>
<dbReference type="Gene3D" id="1.10.340.70">
    <property type="match status" value="1"/>
</dbReference>
<keyword evidence="2" id="KW-0548">Nucleotidyltransferase</keyword>
<dbReference type="OrthoDB" id="2286242at2759"/>
<keyword evidence="12" id="KW-1185">Reference proteome</keyword>
<dbReference type="InterPro" id="IPR041373">
    <property type="entry name" value="RT_RNaseH"/>
</dbReference>
<evidence type="ECO:0000256" key="6">
    <source>
        <dbReference type="ARBA" id="ARBA00022918"/>
    </source>
</evidence>
<dbReference type="PANTHER" id="PTHR37984:SF5">
    <property type="entry name" value="PROTEIN NYNRIN-LIKE"/>
    <property type="match status" value="1"/>
</dbReference>
<name>A0A388JVV3_CHABU</name>
<keyword evidence="6" id="KW-0695">RNA-directed DNA polymerase</keyword>
<evidence type="ECO:0000259" key="9">
    <source>
        <dbReference type="Pfam" id="PF17917"/>
    </source>
</evidence>
<feature type="domain" description="Integrase zinc-binding" evidence="10">
    <location>
        <begin position="470"/>
        <end position="527"/>
    </location>
</feature>